<dbReference type="Pfam" id="PF00583">
    <property type="entry name" value="Acetyltransf_1"/>
    <property type="match status" value="1"/>
</dbReference>
<accession>A0ABD2RSF8</accession>
<evidence type="ECO:0000259" key="1">
    <source>
        <dbReference type="PROSITE" id="PS51186"/>
    </source>
</evidence>
<dbReference type="PANTHER" id="PTHR42919:SF39">
    <property type="entry name" value="N-ACETYLTRANSFERASE"/>
    <property type="match status" value="1"/>
</dbReference>
<dbReference type="InterPro" id="IPR016181">
    <property type="entry name" value="Acyl_CoA_acyltransferase"/>
</dbReference>
<dbReference type="Gene3D" id="3.40.630.30">
    <property type="match status" value="1"/>
</dbReference>
<comment type="caution">
    <text evidence="2">The sequence shown here is derived from an EMBL/GenBank/DDBJ whole genome shotgun (WGS) entry which is preliminary data.</text>
</comment>
<dbReference type="PANTHER" id="PTHR42919">
    <property type="entry name" value="N-ALPHA-ACETYLTRANSFERASE"/>
    <property type="match status" value="1"/>
</dbReference>
<name>A0ABD2RSF8_9SOLN</name>
<organism evidence="2 3">
    <name type="scientific">Solanum stoloniferum</name>
    <dbReference type="NCBI Taxonomy" id="62892"/>
    <lineage>
        <taxon>Eukaryota</taxon>
        <taxon>Viridiplantae</taxon>
        <taxon>Streptophyta</taxon>
        <taxon>Embryophyta</taxon>
        <taxon>Tracheophyta</taxon>
        <taxon>Spermatophyta</taxon>
        <taxon>Magnoliopsida</taxon>
        <taxon>eudicotyledons</taxon>
        <taxon>Gunneridae</taxon>
        <taxon>Pentapetalae</taxon>
        <taxon>asterids</taxon>
        <taxon>lamiids</taxon>
        <taxon>Solanales</taxon>
        <taxon>Solanaceae</taxon>
        <taxon>Solanoideae</taxon>
        <taxon>Solaneae</taxon>
        <taxon>Solanum</taxon>
    </lineage>
</organism>
<dbReference type="PROSITE" id="PS51186">
    <property type="entry name" value="GNAT"/>
    <property type="match status" value="1"/>
</dbReference>
<dbReference type="CDD" id="cd04301">
    <property type="entry name" value="NAT_SF"/>
    <property type="match status" value="1"/>
</dbReference>
<dbReference type="InterPro" id="IPR051556">
    <property type="entry name" value="N-term/lysine_N-AcTrnsfr"/>
</dbReference>
<evidence type="ECO:0000313" key="2">
    <source>
        <dbReference type="EMBL" id="KAL3333816.1"/>
    </source>
</evidence>
<keyword evidence="3" id="KW-1185">Reference proteome</keyword>
<feature type="domain" description="N-acetyltransferase" evidence="1">
    <location>
        <begin position="122"/>
        <end position="276"/>
    </location>
</feature>
<dbReference type="InterPro" id="IPR000182">
    <property type="entry name" value="GNAT_dom"/>
</dbReference>
<reference evidence="2 3" key="1">
    <citation type="submission" date="2024-05" db="EMBL/GenBank/DDBJ databases">
        <title>De novo assembly of an allotetraploid wild potato.</title>
        <authorList>
            <person name="Hosaka A.J."/>
        </authorList>
    </citation>
    <scope>NUCLEOTIDE SEQUENCE [LARGE SCALE GENOMIC DNA]</scope>
    <source>
        <tissue evidence="2">Young leaves</tissue>
    </source>
</reference>
<dbReference type="EMBL" id="JBJKTR010000018">
    <property type="protein sequence ID" value="KAL3333816.1"/>
    <property type="molecule type" value="Genomic_DNA"/>
</dbReference>
<protein>
    <recommendedName>
        <fullName evidence="1">N-acetyltransferase domain-containing protein</fullName>
    </recommendedName>
</protein>
<sequence>MKKEMAAQCQWQPKFHTSISTTLKKDATCKQLSINRGRITFCNWRSKYLFPSPMTEQCCTSRSTSFPVSSASAKKIKSQRGDHQYEVVNENGWKVTRMNESTEQEMMREVAVVRAKAFSQPIPFSKYLLFQREQLSRLVYKLKNYKPDRYACLVAEASADTPEVKQQVVGVVDATVYSDDDVLQYLPGGTEYIYISGIAVLNKFRRQKVATALLKACDVLARFWGFEYLVLRVNEDDFGARRLYTNAGYKVVSGDATWKTKWIGRRRRLLMIKQVSHGSTRNKNFNSN</sequence>
<dbReference type="AlphaFoldDB" id="A0ABD2RSF8"/>
<proteinExistence type="predicted"/>
<dbReference type="Proteomes" id="UP001627284">
    <property type="component" value="Unassembled WGS sequence"/>
</dbReference>
<dbReference type="SUPFAM" id="SSF55729">
    <property type="entry name" value="Acyl-CoA N-acyltransferases (Nat)"/>
    <property type="match status" value="1"/>
</dbReference>
<gene>
    <name evidence="2" type="ORF">AABB24_030530</name>
</gene>
<evidence type="ECO:0000313" key="3">
    <source>
        <dbReference type="Proteomes" id="UP001627284"/>
    </source>
</evidence>